<evidence type="ECO:0000313" key="2">
    <source>
        <dbReference type="EMBL" id="KAK4210855.1"/>
    </source>
</evidence>
<gene>
    <name evidence="2" type="ORF">QBC37DRAFT_428127</name>
</gene>
<reference evidence="2" key="2">
    <citation type="submission" date="2023-05" db="EMBL/GenBank/DDBJ databases">
        <authorList>
            <consortium name="Lawrence Berkeley National Laboratory"/>
            <person name="Steindorff A."/>
            <person name="Hensen N."/>
            <person name="Bonometti L."/>
            <person name="Westerberg I."/>
            <person name="Brannstrom I.O."/>
            <person name="Guillou S."/>
            <person name="Cros-Aarteil S."/>
            <person name="Calhoun S."/>
            <person name="Haridas S."/>
            <person name="Kuo A."/>
            <person name="Mondo S."/>
            <person name="Pangilinan J."/>
            <person name="Riley R."/>
            <person name="Labutti K."/>
            <person name="Andreopoulos B."/>
            <person name="Lipzen A."/>
            <person name="Chen C."/>
            <person name="Yanf M."/>
            <person name="Daum C."/>
            <person name="Ng V."/>
            <person name="Clum A."/>
            <person name="Ohm R."/>
            <person name="Martin F."/>
            <person name="Silar P."/>
            <person name="Natvig D."/>
            <person name="Lalanne C."/>
            <person name="Gautier V."/>
            <person name="Ament-Velasquez S.L."/>
            <person name="Kruys A."/>
            <person name="Hutchinson M.I."/>
            <person name="Powell A.J."/>
            <person name="Barry K."/>
            <person name="Miller A.N."/>
            <person name="Grigoriev I.V."/>
            <person name="Debuchy R."/>
            <person name="Gladieux P."/>
            <person name="Thoren M.H."/>
            <person name="Johannesson H."/>
        </authorList>
    </citation>
    <scope>NUCLEOTIDE SEQUENCE</scope>
    <source>
        <strain evidence="2">PSN293</strain>
    </source>
</reference>
<reference evidence="2" key="1">
    <citation type="journal article" date="2023" name="Mol. Phylogenet. Evol.">
        <title>Genome-scale phylogeny and comparative genomics of the fungal order Sordariales.</title>
        <authorList>
            <person name="Hensen N."/>
            <person name="Bonometti L."/>
            <person name="Westerberg I."/>
            <person name="Brannstrom I.O."/>
            <person name="Guillou S."/>
            <person name="Cros-Aarteil S."/>
            <person name="Calhoun S."/>
            <person name="Haridas S."/>
            <person name="Kuo A."/>
            <person name="Mondo S."/>
            <person name="Pangilinan J."/>
            <person name="Riley R."/>
            <person name="LaButti K."/>
            <person name="Andreopoulos B."/>
            <person name="Lipzen A."/>
            <person name="Chen C."/>
            <person name="Yan M."/>
            <person name="Daum C."/>
            <person name="Ng V."/>
            <person name="Clum A."/>
            <person name="Steindorff A."/>
            <person name="Ohm R.A."/>
            <person name="Martin F."/>
            <person name="Silar P."/>
            <person name="Natvig D.O."/>
            <person name="Lalanne C."/>
            <person name="Gautier V."/>
            <person name="Ament-Velasquez S.L."/>
            <person name="Kruys A."/>
            <person name="Hutchinson M.I."/>
            <person name="Powell A.J."/>
            <person name="Barry K."/>
            <person name="Miller A.N."/>
            <person name="Grigoriev I.V."/>
            <person name="Debuchy R."/>
            <person name="Gladieux P."/>
            <person name="Hiltunen Thoren M."/>
            <person name="Johannesson H."/>
        </authorList>
    </citation>
    <scope>NUCLEOTIDE SEQUENCE</scope>
    <source>
        <strain evidence="2">PSN293</strain>
    </source>
</reference>
<dbReference type="GO" id="GO:0005737">
    <property type="term" value="C:cytoplasm"/>
    <property type="evidence" value="ECO:0007669"/>
    <property type="project" value="TreeGrafter"/>
</dbReference>
<dbReference type="Gene3D" id="3.40.50.720">
    <property type="entry name" value="NAD(P)-binding Rossmann-like Domain"/>
    <property type="match status" value="1"/>
</dbReference>
<dbReference type="PANTHER" id="PTHR43544">
    <property type="entry name" value="SHORT-CHAIN DEHYDROGENASE/REDUCTASE"/>
    <property type="match status" value="1"/>
</dbReference>
<dbReference type="AlphaFoldDB" id="A0AAN6Y2G5"/>
<sequence length="248" mass="26426">MAPTKTVVLISGANRGIGRGLLSIYLSKPDHIVIAANRDPDHATSRSLLDLPSGDGSRLVIVPVDATVETDASRAIRKLHEARFIDHIDIVIANAGVATVYPRVSEVKISDLQAHLTTNVLGLVSLYQATLPLLKKSGKGRWVTIGSSAGCIENQLPLTNAAYGPSKIAAHWLTKRINAEEDDIAAFVIHPGWAQTDMGNHGANAFGMEKATVTVEDSVTGVAKVIDASTKESHGGKMWGHEGELMAW</sequence>
<evidence type="ECO:0000256" key="1">
    <source>
        <dbReference type="ARBA" id="ARBA00006484"/>
    </source>
</evidence>
<accession>A0AAN6Y2G5</accession>
<dbReference type="PRINTS" id="PR00081">
    <property type="entry name" value="GDHRDH"/>
</dbReference>
<dbReference type="EMBL" id="MU858164">
    <property type="protein sequence ID" value="KAK4210855.1"/>
    <property type="molecule type" value="Genomic_DNA"/>
</dbReference>
<comment type="similarity">
    <text evidence="1">Belongs to the short-chain dehydrogenases/reductases (SDR) family.</text>
</comment>
<dbReference type="Pfam" id="PF00106">
    <property type="entry name" value="adh_short"/>
    <property type="match status" value="1"/>
</dbReference>
<dbReference type="InterPro" id="IPR051468">
    <property type="entry name" value="Fungal_SecMetab_SDRs"/>
</dbReference>
<evidence type="ECO:0000313" key="3">
    <source>
        <dbReference type="Proteomes" id="UP001301769"/>
    </source>
</evidence>
<dbReference type="PANTHER" id="PTHR43544:SF26">
    <property type="entry name" value="SHORT CHAIN DEHYDROGENASE_REDUCTASE FAMILY OXIDOREDUCTASE (JCVI)"/>
    <property type="match status" value="1"/>
</dbReference>
<protein>
    <submittedName>
        <fullName evidence="2">NAD(P)-binding protein</fullName>
    </submittedName>
</protein>
<dbReference type="Proteomes" id="UP001301769">
    <property type="component" value="Unassembled WGS sequence"/>
</dbReference>
<dbReference type="SUPFAM" id="SSF51735">
    <property type="entry name" value="NAD(P)-binding Rossmann-fold domains"/>
    <property type="match status" value="1"/>
</dbReference>
<organism evidence="2 3">
    <name type="scientific">Rhypophila decipiens</name>
    <dbReference type="NCBI Taxonomy" id="261697"/>
    <lineage>
        <taxon>Eukaryota</taxon>
        <taxon>Fungi</taxon>
        <taxon>Dikarya</taxon>
        <taxon>Ascomycota</taxon>
        <taxon>Pezizomycotina</taxon>
        <taxon>Sordariomycetes</taxon>
        <taxon>Sordariomycetidae</taxon>
        <taxon>Sordariales</taxon>
        <taxon>Naviculisporaceae</taxon>
        <taxon>Rhypophila</taxon>
    </lineage>
</organism>
<dbReference type="GO" id="GO:0016491">
    <property type="term" value="F:oxidoreductase activity"/>
    <property type="evidence" value="ECO:0007669"/>
    <property type="project" value="TreeGrafter"/>
</dbReference>
<dbReference type="InterPro" id="IPR002347">
    <property type="entry name" value="SDR_fam"/>
</dbReference>
<comment type="caution">
    <text evidence="2">The sequence shown here is derived from an EMBL/GenBank/DDBJ whole genome shotgun (WGS) entry which is preliminary data.</text>
</comment>
<proteinExistence type="inferred from homology"/>
<dbReference type="InterPro" id="IPR036291">
    <property type="entry name" value="NAD(P)-bd_dom_sf"/>
</dbReference>
<name>A0AAN6Y2G5_9PEZI</name>
<keyword evidence="3" id="KW-1185">Reference proteome</keyword>